<dbReference type="InterPro" id="IPR020846">
    <property type="entry name" value="MFS_dom"/>
</dbReference>
<evidence type="ECO:0000256" key="3">
    <source>
        <dbReference type="ARBA" id="ARBA00022475"/>
    </source>
</evidence>
<protein>
    <recommendedName>
        <fullName evidence="9">Major facilitator superfamily (MFS) profile domain-containing protein</fullName>
    </recommendedName>
</protein>
<feature type="transmembrane region" description="Helical" evidence="8">
    <location>
        <begin position="364"/>
        <end position="384"/>
    </location>
</feature>
<comment type="caution">
    <text evidence="10">The sequence shown here is derived from an EMBL/GenBank/DDBJ whole genome shotgun (WGS) entry which is preliminary data.</text>
</comment>
<keyword evidence="4" id="KW-0762">Sugar transport</keyword>
<dbReference type="EMBL" id="CAKOFQ010007031">
    <property type="protein sequence ID" value="CAH1987907.1"/>
    <property type="molecule type" value="Genomic_DNA"/>
</dbReference>
<evidence type="ECO:0000313" key="11">
    <source>
        <dbReference type="Proteomes" id="UP001152888"/>
    </source>
</evidence>
<evidence type="ECO:0000259" key="9">
    <source>
        <dbReference type="PROSITE" id="PS50850"/>
    </source>
</evidence>
<feature type="transmembrane region" description="Helical" evidence="8">
    <location>
        <begin position="325"/>
        <end position="352"/>
    </location>
</feature>
<evidence type="ECO:0000256" key="2">
    <source>
        <dbReference type="ARBA" id="ARBA00022448"/>
    </source>
</evidence>
<name>A0A9P0L5D8_ACAOB</name>
<keyword evidence="11" id="KW-1185">Reference proteome</keyword>
<dbReference type="FunFam" id="1.20.1250.20:FF:000218">
    <property type="entry name" value="facilitated trehalose transporter Tret1"/>
    <property type="match status" value="1"/>
</dbReference>
<dbReference type="SUPFAM" id="SSF103473">
    <property type="entry name" value="MFS general substrate transporter"/>
    <property type="match status" value="1"/>
</dbReference>
<dbReference type="PANTHER" id="PTHR48021:SF46">
    <property type="entry name" value="MAJOR FACILITATOR SUPERFAMILY (MFS) PROFILE DOMAIN-CONTAINING PROTEIN"/>
    <property type="match status" value="1"/>
</dbReference>
<evidence type="ECO:0000313" key="10">
    <source>
        <dbReference type="EMBL" id="CAH1987907.1"/>
    </source>
</evidence>
<evidence type="ECO:0000256" key="7">
    <source>
        <dbReference type="ARBA" id="ARBA00023136"/>
    </source>
</evidence>
<comment type="subcellular location">
    <subcellularLocation>
        <location evidence="1">Cell membrane</location>
        <topology evidence="1">Multi-pass membrane protein</topology>
    </subcellularLocation>
</comment>
<sequence>MALQYGLHFAWTSPFFVQLTKDKENYNITEDQASLFTTLPPMFHILSCPLCSWMCNAVGRKNTLLASAVPNSLAWILEAYATDVYTFYLARCLTGLGSCAVFASLSMYIGEIATPKVRGFWGNFMSIFTAIGQFFINLIGIYCNTRLTSYICLVPSILFIITFPFVPESPYYLLMKGKEEAARRSLGRLLRKRDVAADFEQLKADVKRQMSETGTWRDLVCIAANRKALIAGVLMRCAQQFCATGALGSYTRYIFEESGGDAESSTLIYSGASVIMTVIAGFTIHHFGRKKSFVVSMFLCIACILALSIFYYIKELQPQVDISRWLWTPLLGVTAFTIFSSFGVLVIPTLMLGELFSASIKAKGLTVLLSVMGLTISLSNYIFYWLTVSYGMYCPFLVFSIISVFLTILCIYIIPETKGKTLEEIQQILSGNVRE</sequence>
<dbReference type="OrthoDB" id="6133115at2759"/>
<organism evidence="10 11">
    <name type="scientific">Acanthoscelides obtectus</name>
    <name type="common">Bean weevil</name>
    <name type="synonym">Bruchus obtectus</name>
    <dbReference type="NCBI Taxonomy" id="200917"/>
    <lineage>
        <taxon>Eukaryota</taxon>
        <taxon>Metazoa</taxon>
        <taxon>Ecdysozoa</taxon>
        <taxon>Arthropoda</taxon>
        <taxon>Hexapoda</taxon>
        <taxon>Insecta</taxon>
        <taxon>Pterygota</taxon>
        <taxon>Neoptera</taxon>
        <taxon>Endopterygota</taxon>
        <taxon>Coleoptera</taxon>
        <taxon>Polyphaga</taxon>
        <taxon>Cucujiformia</taxon>
        <taxon>Chrysomeloidea</taxon>
        <taxon>Chrysomelidae</taxon>
        <taxon>Bruchinae</taxon>
        <taxon>Bruchini</taxon>
        <taxon>Acanthoscelides</taxon>
    </lineage>
</organism>
<evidence type="ECO:0000256" key="6">
    <source>
        <dbReference type="ARBA" id="ARBA00022989"/>
    </source>
</evidence>
<feature type="transmembrane region" description="Helical" evidence="8">
    <location>
        <begin position="294"/>
        <end position="313"/>
    </location>
</feature>
<keyword evidence="3" id="KW-1003">Cell membrane</keyword>
<dbReference type="AlphaFoldDB" id="A0A9P0L5D8"/>
<accession>A0A9P0L5D8</accession>
<reference evidence="10" key="1">
    <citation type="submission" date="2022-03" db="EMBL/GenBank/DDBJ databases">
        <authorList>
            <person name="Sayadi A."/>
        </authorList>
    </citation>
    <scope>NUCLEOTIDE SEQUENCE</scope>
</reference>
<evidence type="ECO:0000256" key="8">
    <source>
        <dbReference type="SAM" id="Phobius"/>
    </source>
</evidence>
<keyword evidence="7 8" id="KW-0472">Membrane</keyword>
<dbReference type="GO" id="GO:0022857">
    <property type="term" value="F:transmembrane transporter activity"/>
    <property type="evidence" value="ECO:0007669"/>
    <property type="project" value="InterPro"/>
</dbReference>
<feature type="transmembrane region" description="Helical" evidence="8">
    <location>
        <begin position="85"/>
        <end position="108"/>
    </location>
</feature>
<dbReference type="InterPro" id="IPR005828">
    <property type="entry name" value="MFS_sugar_transport-like"/>
</dbReference>
<dbReference type="PANTHER" id="PTHR48021">
    <property type="match status" value="1"/>
</dbReference>
<feature type="transmembrane region" description="Helical" evidence="8">
    <location>
        <begin position="390"/>
        <end position="414"/>
    </location>
</feature>
<feature type="transmembrane region" description="Helical" evidence="8">
    <location>
        <begin position="120"/>
        <end position="141"/>
    </location>
</feature>
<keyword evidence="2" id="KW-0813">Transport</keyword>
<gene>
    <name evidence="10" type="ORF">ACAOBT_LOCUS18155</name>
</gene>
<keyword evidence="6 8" id="KW-1133">Transmembrane helix</keyword>
<evidence type="ECO:0000256" key="5">
    <source>
        <dbReference type="ARBA" id="ARBA00022692"/>
    </source>
</evidence>
<evidence type="ECO:0000256" key="1">
    <source>
        <dbReference type="ARBA" id="ARBA00004651"/>
    </source>
</evidence>
<feature type="transmembrane region" description="Helical" evidence="8">
    <location>
        <begin position="147"/>
        <end position="166"/>
    </location>
</feature>
<dbReference type="GO" id="GO:0005886">
    <property type="term" value="C:plasma membrane"/>
    <property type="evidence" value="ECO:0007669"/>
    <property type="project" value="UniProtKB-SubCell"/>
</dbReference>
<proteinExistence type="predicted"/>
<evidence type="ECO:0000256" key="4">
    <source>
        <dbReference type="ARBA" id="ARBA00022597"/>
    </source>
</evidence>
<dbReference type="Gene3D" id="1.20.1250.20">
    <property type="entry name" value="MFS general substrate transporter like domains"/>
    <property type="match status" value="1"/>
</dbReference>
<dbReference type="Proteomes" id="UP001152888">
    <property type="component" value="Unassembled WGS sequence"/>
</dbReference>
<feature type="transmembrane region" description="Helical" evidence="8">
    <location>
        <begin position="267"/>
        <end position="287"/>
    </location>
</feature>
<keyword evidence="5 8" id="KW-0812">Transmembrane</keyword>
<dbReference type="PROSITE" id="PS50850">
    <property type="entry name" value="MFS"/>
    <property type="match status" value="1"/>
</dbReference>
<dbReference type="InterPro" id="IPR036259">
    <property type="entry name" value="MFS_trans_sf"/>
</dbReference>
<dbReference type="InterPro" id="IPR050549">
    <property type="entry name" value="MFS_Trehalose_Transporter"/>
</dbReference>
<dbReference type="Pfam" id="PF00083">
    <property type="entry name" value="Sugar_tr"/>
    <property type="match status" value="1"/>
</dbReference>
<feature type="domain" description="Major facilitator superfamily (MFS) profile" evidence="9">
    <location>
        <begin position="1"/>
        <end position="418"/>
    </location>
</feature>